<accession>A0ABY8AMQ9</accession>
<evidence type="ECO:0000313" key="3">
    <source>
        <dbReference type="Proteomes" id="UP001222087"/>
    </source>
</evidence>
<gene>
    <name evidence="2" type="ORF">PXX05_07890</name>
</gene>
<dbReference type="EMBL" id="CP119078">
    <property type="protein sequence ID" value="WED41858.1"/>
    <property type="molecule type" value="Genomic_DNA"/>
</dbReference>
<keyword evidence="1" id="KW-0472">Membrane</keyword>
<proteinExistence type="predicted"/>
<reference evidence="2 3" key="1">
    <citation type="submission" date="2023-02" db="EMBL/GenBank/DDBJ databases">
        <title>Genome Sequence of L. cardiaca H63T.</title>
        <authorList>
            <person name="Lopez A.E."/>
            <person name="Cianciotto N.P."/>
        </authorList>
    </citation>
    <scope>NUCLEOTIDE SEQUENCE [LARGE SCALE GENOMIC DNA]</scope>
    <source>
        <strain evidence="2 3">H63</strain>
    </source>
</reference>
<evidence type="ECO:0000313" key="2">
    <source>
        <dbReference type="EMBL" id="WED41858.1"/>
    </source>
</evidence>
<feature type="transmembrane region" description="Helical" evidence="1">
    <location>
        <begin position="6"/>
        <end position="23"/>
    </location>
</feature>
<keyword evidence="3" id="KW-1185">Reference proteome</keyword>
<name>A0ABY8AMQ9_9GAMM</name>
<sequence length="147" mass="17394">MTTLIYLLGLIISWLFFYKILTARKVRLPKIKTTIIVILFSTLIYSFSYDLYAFIDRLIFSLNKQGEVSLSNSIFKIPPNQDIEYCKQFTDENGNEIKVVSNRKDGRYCGEFWRFQRKENILLPYKKINDAQLIYWASPSLKIITKK</sequence>
<evidence type="ECO:0008006" key="4">
    <source>
        <dbReference type="Google" id="ProtNLM"/>
    </source>
</evidence>
<keyword evidence="1" id="KW-1133">Transmembrane helix</keyword>
<dbReference type="Proteomes" id="UP001222087">
    <property type="component" value="Chromosome"/>
</dbReference>
<evidence type="ECO:0000256" key="1">
    <source>
        <dbReference type="SAM" id="Phobius"/>
    </source>
</evidence>
<organism evidence="2 3">
    <name type="scientific">Legionella cardiaca</name>
    <dbReference type="NCBI Taxonomy" id="1071983"/>
    <lineage>
        <taxon>Bacteria</taxon>
        <taxon>Pseudomonadati</taxon>
        <taxon>Pseudomonadota</taxon>
        <taxon>Gammaproteobacteria</taxon>
        <taxon>Legionellales</taxon>
        <taxon>Legionellaceae</taxon>
        <taxon>Legionella</taxon>
    </lineage>
</organism>
<protein>
    <recommendedName>
        <fullName evidence="4">Transmembrane protein</fullName>
    </recommendedName>
</protein>
<feature type="transmembrane region" description="Helical" evidence="1">
    <location>
        <begin position="35"/>
        <end position="55"/>
    </location>
</feature>
<dbReference type="RefSeq" id="WP_275087683.1">
    <property type="nucleotide sequence ID" value="NZ_CP119078.1"/>
</dbReference>
<keyword evidence="1" id="KW-0812">Transmembrane</keyword>